<dbReference type="SUPFAM" id="SSF53448">
    <property type="entry name" value="Nucleotide-diphospho-sugar transferases"/>
    <property type="match status" value="1"/>
</dbReference>
<dbReference type="InterPro" id="IPR036390">
    <property type="entry name" value="WH_DNA-bd_sf"/>
</dbReference>
<evidence type="ECO:0000256" key="1">
    <source>
        <dbReference type="ARBA" id="ARBA00022679"/>
    </source>
</evidence>
<dbReference type="Pfam" id="PF13412">
    <property type="entry name" value="HTH_24"/>
    <property type="match status" value="1"/>
</dbReference>
<gene>
    <name evidence="4" type="ORF">FIC87_10100</name>
</gene>
<dbReference type="InterPro" id="IPR050065">
    <property type="entry name" value="GlmU-like"/>
</dbReference>
<sequence length="300" mass="33834">MSRLLDVKDFKILTALEARVGESLTQREIAAAADLSVGTVNRAMADLHERGYVREGMLSAAGLEALEPYRVKRAVLIAAGFGSRLVPITLNTPKPLIRVQGQRIIDSLLDAVTAAGIEEVYVVRGYLAEQFDQLLYKYPHIKFIENPFYNEANNISSAVAAKDLLQNAYVFESDLLLYNPKLITKYQYSSNYLGVPVPVTDDWCFQTRRGVITGLTVGGTDCHHMFGISYWTEEDGKKLADDVPATFAMPGGKERYWDEVALRYFARNYEVSVRECTFDDIIEIDTYRELQQLDKSYVVE</sequence>
<evidence type="ECO:0000313" key="4">
    <source>
        <dbReference type="EMBL" id="TNU89965.1"/>
    </source>
</evidence>
<dbReference type="EMBL" id="VEVP01000022">
    <property type="protein sequence ID" value="TNU89965.1"/>
    <property type="molecule type" value="Genomic_DNA"/>
</dbReference>
<evidence type="ECO:0000256" key="2">
    <source>
        <dbReference type="ARBA" id="ARBA00022695"/>
    </source>
</evidence>
<dbReference type="InterPro" id="IPR036388">
    <property type="entry name" value="WH-like_DNA-bd_sf"/>
</dbReference>
<dbReference type="Gene3D" id="1.10.10.10">
    <property type="entry name" value="Winged helix-like DNA-binding domain superfamily/Winged helix DNA-binding domain"/>
    <property type="match status" value="1"/>
</dbReference>
<organism evidence="4 5">
    <name type="scientific">Eggerthella lenta</name>
    <name type="common">Eubacterium lentum</name>
    <dbReference type="NCBI Taxonomy" id="84112"/>
    <lineage>
        <taxon>Bacteria</taxon>
        <taxon>Bacillati</taxon>
        <taxon>Actinomycetota</taxon>
        <taxon>Coriobacteriia</taxon>
        <taxon>Eggerthellales</taxon>
        <taxon>Eggerthellaceae</taxon>
        <taxon>Eggerthella</taxon>
    </lineage>
</organism>
<dbReference type="PANTHER" id="PTHR43584">
    <property type="entry name" value="NUCLEOTIDYL TRANSFERASE"/>
    <property type="match status" value="1"/>
</dbReference>
<proteinExistence type="predicted"/>
<dbReference type="Proteomes" id="UP000312594">
    <property type="component" value="Unassembled WGS sequence"/>
</dbReference>
<dbReference type="Pfam" id="PF00483">
    <property type="entry name" value="NTP_transferase"/>
    <property type="match status" value="1"/>
</dbReference>
<name>A0A5C5BUN6_EGGLN</name>
<dbReference type="Gene3D" id="3.90.550.10">
    <property type="entry name" value="Spore Coat Polysaccharide Biosynthesis Protein SpsA, Chain A"/>
    <property type="match status" value="1"/>
</dbReference>
<keyword evidence="1" id="KW-0808">Transferase</keyword>
<dbReference type="AlphaFoldDB" id="A0A5C5BUN6"/>
<reference evidence="4 5" key="1">
    <citation type="journal article" date="2005" name="Appl. Environ. Microbiol.">
        <title>Intestinal bacterial communities that produce active estrogen-like compounds enterodiol and enterolactone in humans.</title>
        <authorList>
            <person name="Clavel T."/>
            <person name="Henderson G."/>
            <person name="Alpert C.A."/>
            <person name="Philippe C."/>
            <person name="Rigottier-Gois L."/>
            <person name="Dore J."/>
            <person name="Blaut M."/>
        </authorList>
    </citation>
    <scope>NUCLEOTIDE SEQUENCE [LARGE SCALE GENOMIC DNA]</scope>
    <source>
        <strain evidence="4 5">SECO-MT75m2</strain>
    </source>
</reference>
<dbReference type="GO" id="GO:0016779">
    <property type="term" value="F:nucleotidyltransferase activity"/>
    <property type="evidence" value="ECO:0007669"/>
    <property type="project" value="UniProtKB-KW"/>
</dbReference>
<dbReference type="RefSeq" id="WP_139912718.1">
    <property type="nucleotide sequence ID" value="NZ_VEVP01000022.1"/>
</dbReference>
<dbReference type="CDD" id="cd02523">
    <property type="entry name" value="PC_cytidylyltransferase"/>
    <property type="match status" value="1"/>
</dbReference>
<dbReference type="InterPro" id="IPR029044">
    <property type="entry name" value="Nucleotide-diphossugar_trans"/>
</dbReference>
<dbReference type="PANTHER" id="PTHR43584:SF5">
    <property type="entry name" value="PROTEIN LICC"/>
    <property type="match status" value="1"/>
</dbReference>
<keyword evidence="2" id="KW-0548">Nucleotidyltransferase</keyword>
<dbReference type="InterPro" id="IPR005835">
    <property type="entry name" value="NTP_transferase_dom"/>
</dbReference>
<accession>A0A5C5BUN6</accession>
<evidence type="ECO:0000313" key="5">
    <source>
        <dbReference type="Proteomes" id="UP000312594"/>
    </source>
</evidence>
<comment type="caution">
    <text evidence="4">The sequence shown here is derived from an EMBL/GenBank/DDBJ whole genome shotgun (WGS) entry which is preliminary data.</text>
</comment>
<dbReference type="SUPFAM" id="SSF46785">
    <property type="entry name" value="Winged helix' DNA-binding domain"/>
    <property type="match status" value="1"/>
</dbReference>
<feature type="domain" description="Nucleotidyl transferase" evidence="3">
    <location>
        <begin position="74"/>
        <end position="167"/>
    </location>
</feature>
<evidence type="ECO:0000259" key="3">
    <source>
        <dbReference type="Pfam" id="PF00483"/>
    </source>
</evidence>
<protein>
    <submittedName>
        <fullName evidence="4">Winged helix-turn-helix transcriptional regulator</fullName>
    </submittedName>
</protein>